<reference evidence="1 2" key="1">
    <citation type="journal article" date="2014" name="Environ. Microbiol.">
        <title>Comparative genomics of the marine bacterial genus Glaciecola reveals the high degree of genomic diversity and genomic characteristic for cold adaptation.</title>
        <authorList>
            <person name="Qin Q.L."/>
            <person name="Xie B.B."/>
            <person name="Yu Y."/>
            <person name="Shu Y.L."/>
            <person name="Rong J.C."/>
            <person name="Zhang Y.J."/>
            <person name="Zhao D.L."/>
            <person name="Chen X.L."/>
            <person name="Zhang X.Y."/>
            <person name="Chen B."/>
            <person name="Zhou B.C."/>
            <person name="Zhang Y.Z."/>
        </authorList>
    </citation>
    <scope>NUCLEOTIDE SEQUENCE [LARGE SCALE GENOMIC DNA]</scope>
    <source>
        <strain evidence="1 2">NO2</strain>
    </source>
</reference>
<evidence type="ECO:0000313" key="2">
    <source>
        <dbReference type="Proteomes" id="UP000008372"/>
    </source>
</evidence>
<gene>
    <name evidence="1" type="ORF">GAGA_4121</name>
</gene>
<proteinExistence type="predicted"/>
<comment type="caution">
    <text evidence="1">The sequence shown here is derived from an EMBL/GenBank/DDBJ whole genome shotgun (WGS) entry which is preliminary data.</text>
</comment>
<protein>
    <recommendedName>
        <fullName evidence="3">Helix-turn-helix domain-containing protein</fullName>
    </recommendedName>
</protein>
<keyword evidence="2" id="KW-1185">Reference proteome</keyword>
<sequence length="39" mass="4451">MLLGTNAPKHSKYGRAVRYHAGDLMNWFEQNENQDSEAA</sequence>
<dbReference type="EMBL" id="BAEK01000074">
    <property type="protein sequence ID" value="GAC06953.1"/>
    <property type="molecule type" value="Genomic_DNA"/>
</dbReference>
<organism evidence="1 2">
    <name type="scientific">Paraglaciecola agarilytica NO2</name>
    <dbReference type="NCBI Taxonomy" id="1125747"/>
    <lineage>
        <taxon>Bacteria</taxon>
        <taxon>Pseudomonadati</taxon>
        <taxon>Pseudomonadota</taxon>
        <taxon>Gammaproteobacteria</taxon>
        <taxon>Alteromonadales</taxon>
        <taxon>Alteromonadaceae</taxon>
        <taxon>Paraglaciecola</taxon>
    </lineage>
</organism>
<accession>A0ABQ0IC26</accession>
<evidence type="ECO:0000313" key="1">
    <source>
        <dbReference type="EMBL" id="GAC06953.1"/>
    </source>
</evidence>
<name>A0ABQ0IC26_9ALTE</name>
<evidence type="ECO:0008006" key="3">
    <source>
        <dbReference type="Google" id="ProtNLM"/>
    </source>
</evidence>
<dbReference type="Proteomes" id="UP000008372">
    <property type="component" value="Unassembled WGS sequence"/>
</dbReference>